<reference evidence="4 5" key="1">
    <citation type="submission" date="2024-09" db="EMBL/GenBank/DDBJ databases">
        <title>Chromosome-scale assembly of Riccia sorocarpa.</title>
        <authorList>
            <person name="Paukszto L."/>
        </authorList>
    </citation>
    <scope>NUCLEOTIDE SEQUENCE [LARGE SCALE GENOMIC DNA]</scope>
    <source>
        <strain evidence="4">LP-2024</strain>
        <tissue evidence="4">Aerial parts of the thallus</tissue>
    </source>
</reference>
<dbReference type="PANTHER" id="PTHR34375:SF2">
    <property type="entry name" value="GATA ZINC FINGER PROTEIN"/>
    <property type="match status" value="1"/>
</dbReference>
<dbReference type="Proteomes" id="UP001633002">
    <property type="component" value="Unassembled WGS sequence"/>
</dbReference>
<dbReference type="InterPro" id="IPR031641">
    <property type="entry name" value="PapA_C"/>
</dbReference>
<sequence length="563" mass="63081">MADTWQRVSNSLTKVNDYPFYSEYPTKLWTRVQYDGANSHPDSGVTDGGLRKLLSCEDDQGRIVGVIVMNERDEMVQEKVLDEEEETVHTRTLGDTELNWCRAVESGTGITVLALLFSRRLETSALQPAVDAVQQQHPRLRSHLIWADGKPTFRVSRVPFVKIEVVDVIQRVERNSVEEMQDGEEERGLGEMQDAEEDEWMVHVENELNTNIWSGQQFHGLVPQPVVVVRLRLLPKNCCLLTVRMHSAVCDRVSSATLLMDLLKALRGASSIGDKKVGLENDQDPPAEMCSNNLVAIEDAIPPGQANKPFWAHGIDVIGYSLGSRRHSLLPFADPDEQRRSKFIHSVLSVEQTQLLLDACIRADTCVYGALCAAGLKAAAILKQLARKSEHYALVTFVDCREYLEPKLSQSTVGFYHSALMNTYDVNEVTDFWKLAQRCSSTLDKAMKNRKHFTDMGDLNFLMFQAISHPALTPSSSMRTSQLALFRDPVRVEIEDLAQEMGVEHYVSCSSIHGVGPALAVFDSVRKGALHLTGVYPSPLYSRSQMRSYVNAMINLLVRSSQN</sequence>
<proteinExistence type="predicted"/>
<dbReference type="AlphaFoldDB" id="A0ABD3I971"/>
<dbReference type="Pfam" id="PF16911">
    <property type="entry name" value="PapA_C"/>
    <property type="match status" value="1"/>
</dbReference>
<dbReference type="InterPro" id="IPR023213">
    <property type="entry name" value="CAT-like_dom_sf"/>
</dbReference>
<evidence type="ECO:0000256" key="1">
    <source>
        <dbReference type="ARBA" id="ARBA00022679"/>
    </source>
</evidence>
<keyword evidence="1" id="KW-0808">Transferase</keyword>
<protein>
    <recommendedName>
        <fullName evidence="3">Phthiocerol/phthiodiolone dimycocerosyl transferase C-terminal domain-containing protein</fullName>
    </recommendedName>
</protein>
<name>A0ABD3I971_9MARC</name>
<dbReference type="GO" id="GO:0016746">
    <property type="term" value="F:acyltransferase activity"/>
    <property type="evidence" value="ECO:0007669"/>
    <property type="project" value="UniProtKB-KW"/>
</dbReference>
<gene>
    <name evidence="4" type="ORF">R1sor_017096</name>
</gene>
<comment type="caution">
    <text evidence="4">The sequence shown here is derived from an EMBL/GenBank/DDBJ whole genome shotgun (WGS) entry which is preliminary data.</text>
</comment>
<evidence type="ECO:0000313" key="4">
    <source>
        <dbReference type="EMBL" id="KAL3699074.1"/>
    </source>
</evidence>
<dbReference type="SUPFAM" id="SSF52777">
    <property type="entry name" value="CoA-dependent acyltransferases"/>
    <property type="match status" value="2"/>
</dbReference>
<keyword evidence="2" id="KW-0012">Acyltransferase</keyword>
<evidence type="ECO:0000313" key="5">
    <source>
        <dbReference type="Proteomes" id="UP001633002"/>
    </source>
</evidence>
<evidence type="ECO:0000259" key="3">
    <source>
        <dbReference type="Pfam" id="PF16911"/>
    </source>
</evidence>
<keyword evidence="5" id="KW-1185">Reference proteome</keyword>
<dbReference type="PANTHER" id="PTHR34375">
    <property type="entry name" value="GATA ZINC FINGER PROTEIN-RELATED"/>
    <property type="match status" value="1"/>
</dbReference>
<dbReference type="Gene3D" id="3.30.559.30">
    <property type="entry name" value="Nonribosomal peptide synthetase, condensation domain"/>
    <property type="match status" value="1"/>
</dbReference>
<dbReference type="EMBL" id="JBJQOH010000001">
    <property type="protein sequence ID" value="KAL3699074.1"/>
    <property type="molecule type" value="Genomic_DNA"/>
</dbReference>
<accession>A0ABD3I971</accession>
<dbReference type="Gene3D" id="3.30.559.10">
    <property type="entry name" value="Chloramphenicol acetyltransferase-like domain"/>
    <property type="match status" value="1"/>
</dbReference>
<evidence type="ECO:0000256" key="2">
    <source>
        <dbReference type="ARBA" id="ARBA00023315"/>
    </source>
</evidence>
<organism evidence="4 5">
    <name type="scientific">Riccia sorocarpa</name>
    <dbReference type="NCBI Taxonomy" id="122646"/>
    <lineage>
        <taxon>Eukaryota</taxon>
        <taxon>Viridiplantae</taxon>
        <taxon>Streptophyta</taxon>
        <taxon>Embryophyta</taxon>
        <taxon>Marchantiophyta</taxon>
        <taxon>Marchantiopsida</taxon>
        <taxon>Marchantiidae</taxon>
        <taxon>Marchantiales</taxon>
        <taxon>Ricciaceae</taxon>
        <taxon>Riccia</taxon>
    </lineage>
</organism>
<feature type="domain" description="Phthiocerol/phthiodiolone dimycocerosyl transferase C-terminal" evidence="3">
    <location>
        <begin position="344"/>
        <end position="505"/>
    </location>
</feature>